<reference evidence="2 3" key="1">
    <citation type="submission" date="2020-05" db="EMBL/GenBank/DDBJ databases">
        <title>Horizontal transmission and recombination maintain forever young bacterial symbiont genomes.</title>
        <authorList>
            <person name="Russell S.L."/>
            <person name="Pepper-Tunick E."/>
            <person name="Svedberg J."/>
            <person name="Byrne A."/>
            <person name="Ruelas Castillo J."/>
            <person name="Vollmers C."/>
            <person name="Beinart R.A."/>
            <person name="Corbett-Detig R."/>
        </authorList>
    </citation>
    <scope>NUCLEOTIDE SEQUENCE [LARGE SCALE GENOMIC DNA]</scope>
    <source>
        <strain evidence="2">Santa_Monica_outfall</strain>
    </source>
</reference>
<name>A0A6N0HZM2_9GAMM</name>
<evidence type="ECO:0008006" key="4">
    <source>
        <dbReference type="Google" id="ProtNLM"/>
    </source>
</evidence>
<feature type="coiled-coil region" evidence="1">
    <location>
        <begin position="103"/>
        <end position="137"/>
    </location>
</feature>
<sequence>MIIITTRNSTVIMPPALIKVPEGLKDLIPPAPFPAFPGASTSNYQHDANGNTLADGEHTYRYDARSRLVDVDGGNVATYHYNALGQRIAKVKPSGGPDYLALAEQAEALAASHAEEAQRLEGEVMATTQAASALRSEADQRDAWAVALRATADQR</sequence>
<dbReference type="AlphaFoldDB" id="A0A6N0HZM2"/>
<dbReference type="Proteomes" id="UP000509658">
    <property type="component" value="Chromosome"/>
</dbReference>
<keyword evidence="3" id="KW-1185">Reference proteome</keyword>
<gene>
    <name evidence="2" type="ORF">HUE57_17210</name>
</gene>
<protein>
    <recommendedName>
        <fullName evidence="4">RHS repeat protein</fullName>
    </recommendedName>
</protein>
<dbReference type="RefSeq" id="WP_174673597.1">
    <property type="nucleotide sequence ID" value="NZ_CP054491.1"/>
</dbReference>
<proteinExistence type="predicted"/>
<organism evidence="2 3">
    <name type="scientific">Candidatus Reidiella endopervernicosa</name>
    <dbReference type="NCBI Taxonomy" id="2738883"/>
    <lineage>
        <taxon>Bacteria</taxon>
        <taxon>Pseudomonadati</taxon>
        <taxon>Pseudomonadota</taxon>
        <taxon>Gammaproteobacteria</taxon>
        <taxon>Candidatus Reidiella</taxon>
    </lineage>
</organism>
<evidence type="ECO:0000256" key="1">
    <source>
        <dbReference type="SAM" id="Coils"/>
    </source>
</evidence>
<keyword evidence="1" id="KW-0175">Coiled coil</keyword>
<dbReference type="EMBL" id="CP054491">
    <property type="protein sequence ID" value="QKQ27827.1"/>
    <property type="molecule type" value="Genomic_DNA"/>
</dbReference>
<evidence type="ECO:0000313" key="3">
    <source>
        <dbReference type="Proteomes" id="UP000509658"/>
    </source>
</evidence>
<dbReference type="Gene3D" id="2.180.10.10">
    <property type="entry name" value="RHS repeat-associated core"/>
    <property type="match status" value="1"/>
</dbReference>
<evidence type="ECO:0000313" key="2">
    <source>
        <dbReference type="EMBL" id="QKQ27827.1"/>
    </source>
</evidence>
<dbReference type="KEGG" id="rev:HUE57_17210"/>
<accession>A0A6N0HZM2</accession>